<dbReference type="Proteomes" id="UP000466966">
    <property type="component" value="Unassembled WGS sequence"/>
</dbReference>
<accession>A0A844YZE1</accession>
<comment type="catalytic activity">
    <reaction evidence="1">
        <text>ATP + protein L-histidine = ADP + protein N-phospho-L-histidine.</text>
        <dbReference type="EC" id="2.7.13.3"/>
    </reaction>
</comment>
<keyword evidence="5" id="KW-0418">Kinase</keyword>
<dbReference type="EC" id="2.7.13.3" evidence="2"/>
<dbReference type="InterPro" id="IPR003661">
    <property type="entry name" value="HisK_dim/P_dom"/>
</dbReference>
<dbReference type="AlphaFoldDB" id="A0A844YZE1"/>
<comment type="caution">
    <text evidence="5">The sequence shown here is derived from an EMBL/GenBank/DDBJ whole genome shotgun (WGS) entry which is preliminary data.</text>
</comment>
<reference evidence="5 6" key="1">
    <citation type="submission" date="2019-12" db="EMBL/GenBank/DDBJ databases">
        <title>Genomic-based taxomic classification of the family Erythrobacteraceae.</title>
        <authorList>
            <person name="Xu L."/>
        </authorList>
    </citation>
    <scope>NUCLEOTIDE SEQUENCE [LARGE SCALE GENOMIC DNA]</scope>
    <source>
        <strain evidence="5 6">M0322</strain>
    </source>
</reference>
<dbReference type="SMART" id="SM00388">
    <property type="entry name" value="HisKA"/>
    <property type="match status" value="1"/>
</dbReference>
<dbReference type="CDD" id="cd00082">
    <property type="entry name" value="HisKA"/>
    <property type="match status" value="1"/>
</dbReference>
<gene>
    <name evidence="5" type="ORF">GRI99_13040</name>
</gene>
<dbReference type="Pfam" id="PF00512">
    <property type="entry name" value="HisKA"/>
    <property type="match status" value="1"/>
</dbReference>
<dbReference type="InterPro" id="IPR036097">
    <property type="entry name" value="HisK_dim/P_sf"/>
</dbReference>
<dbReference type="EMBL" id="WTYV01000005">
    <property type="protein sequence ID" value="MXO72552.1"/>
    <property type="molecule type" value="Genomic_DNA"/>
</dbReference>
<keyword evidence="5" id="KW-0808">Transferase</keyword>
<proteinExistence type="predicted"/>
<evidence type="ECO:0000313" key="6">
    <source>
        <dbReference type="Proteomes" id="UP000466966"/>
    </source>
</evidence>
<evidence type="ECO:0000256" key="3">
    <source>
        <dbReference type="SAM" id="MobiDB-lite"/>
    </source>
</evidence>
<sequence length="545" mass="57859">MMFDDRLATVLGSPVGGETAARTQFRQLVDLLGTPGRNTDSPLEARAWARLAELGELIPAEERSRILRDPGLRLRDPRLIGVLAAGDAKPAAAAMAVARLDEAQWRTLIPTLPVMARGFLRHRRDLPQGTRELLRHLGAGDMLLPQPEGATAPSPLAPAPPPPGTVPERDSIRALLRRIEAFREGRRPDAAAGPLDPRLPLGDVAEDEAAPAPPAQFAFTADETGRIGWTDDAVAPLLCGLRLGPAGPGSVAALEDRAVRAMQGRQPLHGAALAIDAAPAITGDWRVDAEPVFAPGGAFTGWRGRLRRPVFLPAPEAPPAPTDTPQDRMRQVLHELRTPVNAIQGFAEIIQQQLFGPAPNEYRAHAAAIAVDAAKLLAGFDEIDRLSKLEAGALELDQGEADLREVVELTVRRMEGVLRSRGAGFAVQGAEERLPTTLDRPELMVLVWRVLASLAGALAPSEVLGAELSIDDSQASLAVDLPGSIARAADPFALPLAEQRPVLSAGMFGPGFTFRLARAEAEAAGGTLAFADDTVTLRLPLLTGC</sequence>
<dbReference type="SUPFAM" id="SSF47384">
    <property type="entry name" value="Homodimeric domain of signal transducing histidine kinase"/>
    <property type="match status" value="1"/>
</dbReference>
<evidence type="ECO:0000313" key="5">
    <source>
        <dbReference type="EMBL" id="MXO72552.1"/>
    </source>
</evidence>
<feature type="region of interest" description="Disordered" evidence="3">
    <location>
        <begin position="142"/>
        <end position="168"/>
    </location>
</feature>
<protein>
    <recommendedName>
        <fullName evidence="2">histidine kinase</fullName>
        <ecNumber evidence="2">2.7.13.3</ecNumber>
    </recommendedName>
</protein>
<evidence type="ECO:0000256" key="1">
    <source>
        <dbReference type="ARBA" id="ARBA00000085"/>
    </source>
</evidence>
<feature type="domain" description="Signal transduction histidine kinase dimerisation/phosphoacceptor" evidence="4">
    <location>
        <begin position="328"/>
        <end position="392"/>
    </location>
</feature>
<dbReference type="Gene3D" id="1.10.287.130">
    <property type="match status" value="1"/>
</dbReference>
<evidence type="ECO:0000256" key="2">
    <source>
        <dbReference type="ARBA" id="ARBA00012438"/>
    </source>
</evidence>
<keyword evidence="6" id="KW-1185">Reference proteome</keyword>
<evidence type="ECO:0000259" key="4">
    <source>
        <dbReference type="SMART" id="SM00388"/>
    </source>
</evidence>
<dbReference type="OrthoDB" id="9813151at2"/>
<dbReference type="GO" id="GO:0000155">
    <property type="term" value="F:phosphorelay sensor kinase activity"/>
    <property type="evidence" value="ECO:0007669"/>
    <property type="project" value="InterPro"/>
</dbReference>
<feature type="compositionally biased region" description="Pro residues" evidence="3">
    <location>
        <begin position="155"/>
        <end position="165"/>
    </location>
</feature>
<name>A0A844YZE1_9SPHN</name>
<organism evidence="5 6">
    <name type="scientific">Alteraurantiacibacter buctensis</name>
    <dbReference type="NCBI Taxonomy" id="1503981"/>
    <lineage>
        <taxon>Bacteria</taxon>
        <taxon>Pseudomonadati</taxon>
        <taxon>Pseudomonadota</taxon>
        <taxon>Alphaproteobacteria</taxon>
        <taxon>Sphingomonadales</taxon>
        <taxon>Erythrobacteraceae</taxon>
        <taxon>Alteraurantiacibacter</taxon>
    </lineage>
</organism>